<protein>
    <recommendedName>
        <fullName evidence="3">Sex-determining region Y protein</fullName>
    </recommendedName>
    <alternativeName>
        <fullName evidence="10">Testis-determining factor</fullName>
    </alternativeName>
</protein>
<dbReference type="GO" id="GO:0005516">
    <property type="term" value="F:calmodulin binding"/>
    <property type="evidence" value="ECO:0007669"/>
    <property type="project" value="UniProtKB-KW"/>
</dbReference>
<evidence type="ECO:0000313" key="21">
    <source>
        <dbReference type="Proteomes" id="UP000663834"/>
    </source>
</evidence>
<dbReference type="PANTHER" id="PTHR10270:SF161">
    <property type="entry name" value="SEX-DETERMINING REGION Y PROTEIN"/>
    <property type="match status" value="1"/>
</dbReference>
<dbReference type="EMBL" id="CAJOBJ010000381">
    <property type="protein sequence ID" value="CAF3818739.1"/>
    <property type="molecule type" value="Genomic_DNA"/>
</dbReference>
<dbReference type="EMBL" id="CAJNOV010016579">
    <property type="protein sequence ID" value="CAF1592974.1"/>
    <property type="molecule type" value="Genomic_DNA"/>
</dbReference>
<dbReference type="InterPro" id="IPR009071">
    <property type="entry name" value="HMG_box_dom"/>
</dbReference>
<evidence type="ECO:0000256" key="9">
    <source>
        <dbReference type="ARBA" id="ARBA00023163"/>
    </source>
</evidence>
<evidence type="ECO:0000256" key="11">
    <source>
        <dbReference type="ARBA" id="ARBA00045821"/>
    </source>
</evidence>
<organism evidence="16 21">
    <name type="scientific">Rotaria magnacalcarata</name>
    <dbReference type="NCBI Taxonomy" id="392030"/>
    <lineage>
        <taxon>Eukaryota</taxon>
        <taxon>Metazoa</taxon>
        <taxon>Spiralia</taxon>
        <taxon>Gnathifera</taxon>
        <taxon>Rotifera</taxon>
        <taxon>Eurotatoria</taxon>
        <taxon>Bdelloidea</taxon>
        <taxon>Philodinida</taxon>
        <taxon>Philodinidae</taxon>
        <taxon>Rotaria</taxon>
    </lineage>
</organism>
<feature type="region of interest" description="Disordered" evidence="13">
    <location>
        <begin position="105"/>
        <end position="174"/>
    </location>
</feature>
<dbReference type="SMART" id="SM00398">
    <property type="entry name" value="HMG"/>
    <property type="match status" value="1"/>
</dbReference>
<comment type="caution">
    <text evidence="16">The sequence shown here is derived from an EMBL/GenBank/DDBJ whole genome shotgun (WGS) entry which is preliminary data.</text>
</comment>
<feature type="region of interest" description="Disordered" evidence="13">
    <location>
        <begin position="189"/>
        <end position="215"/>
    </location>
</feature>
<keyword evidence="8" id="KW-0010">Activator</keyword>
<evidence type="ECO:0000256" key="1">
    <source>
        <dbReference type="ARBA" id="ARBA00004324"/>
    </source>
</evidence>
<evidence type="ECO:0000313" key="20">
    <source>
        <dbReference type="EMBL" id="CAF3818739.1"/>
    </source>
</evidence>
<evidence type="ECO:0000313" key="15">
    <source>
        <dbReference type="EMBL" id="CAF1592974.1"/>
    </source>
</evidence>
<dbReference type="Proteomes" id="UP000663834">
    <property type="component" value="Unassembled WGS sequence"/>
</dbReference>
<evidence type="ECO:0000256" key="13">
    <source>
        <dbReference type="SAM" id="MobiDB-lite"/>
    </source>
</evidence>
<dbReference type="EMBL" id="CAJNOW010019651">
    <property type="protein sequence ID" value="CAF1674260.1"/>
    <property type="molecule type" value="Genomic_DNA"/>
</dbReference>
<evidence type="ECO:0000256" key="12">
    <source>
        <dbReference type="PROSITE-ProRule" id="PRU00267"/>
    </source>
</evidence>
<dbReference type="Proteomes" id="UP000681720">
    <property type="component" value="Unassembled WGS sequence"/>
</dbReference>
<dbReference type="Gene3D" id="1.10.30.10">
    <property type="entry name" value="High mobility group box domain"/>
    <property type="match status" value="1"/>
</dbReference>
<dbReference type="AlphaFoldDB" id="A0A816GG21"/>
<comment type="similarity">
    <text evidence="2">Belongs to the SRY family.</text>
</comment>
<dbReference type="SUPFAM" id="SSF47095">
    <property type="entry name" value="HMG-box"/>
    <property type="match status" value="1"/>
</dbReference>
<evidence type="ECO:0000256" key="8">
    <source>
        <dbReference type="ARBA" id="ARBA00023159"/>
    </source>
</evidence>
<dbReference type="OrthoDB" id="6247875at2759"/>
<dbReference type="InterPro" id="IPR050140">
    <property type="entry name" value="SRY-related_HMG-box_TF-like"/>
</dbReference>
<accession>A0A816GG21</accession>
<comment type="function">
    <text evidence="11">Transcriptional regulator that controls a genetic switch in male development. It is necessary and sufficient for initiating male sex determination by directing the development of supporting cell precursors (pre-Sertoli cells) as Sertoli rather than granulosa cells. Involved in different aspects of gene regulation including promoter activation or repression. Binds to the DNA consensus sequence 5'-[AT]AACAA[AT]-3'. SRY HMG box recognizes DNA by partial intercalation in the minor groove and promotes DNA bending. Also involved in pre-mRNA splicing. In male adult brain involved in the maintenance of motor functions of dopaminergic neurons.</text>
</comment>
<dbReference type="PROSITE" id="PS50118">
    <property type="entry name" value="HMG_BOX_2"/>
    <property type="match status" value="1"/>
</dbReference>
<dbReference type="EMBL" id="CAJOBH010000573">
    <property type="protein sequence ID" value="CAF3802616.1"/>
    <property type="molecule type" value="Genomic_DNA"/>
</dbReference>
<dbReference type="GO" id="GO:0000978">
    <property type="term" value="F:RNA polymerase II cis-regulatory region sequence-specific DNA binding"/>
    <property type="evidence" value="ECO:0007669"/>
    <property type="project" value="TreeGrafter"/>
</dbReference>
<dbReference type="Pfam" id="PF00505">
    <property type="entry name" value="HMG_box"/>
    <property type="match status" value="1"/>
</dbReference>
<proteinExistence type="inferred from homology"/>
<name>A0A816GG21_9BILA</name>
<keyword evidence="5" id="KW-0112">Calmodulin-binding</keyword>
<evidence type="ECO:0000313" key="16">
    <source>
        <dbReference type="EMBL" id="CAF1674260.1"/>
    </source>
</evidence>
<feature type="domain" description="HMG box" evidence="14">
    <location>
        <begin position="44"/>
        <end position="112"/>
    </location>
</feature>
<evidence type="ECO:0000256" key="5">
    <source>
        <dbReference type="ARBA" id="ARBA00022860"/>
    </source>
</evidence>
<dbReference type="Proteomes" id="UP000663824">
    <property type="component" value="Unassembled WGS sequence"/>
</dbReference>
<keyword evidence="6" id="KW-0726">Sexual differentiation</keyword>
<evidence type="ECO:0000259" key="14">
    <source>
        <dbReference type="PROSITE" id="PS50118"/>
    </source>
</evidence>
<dbReference type="Proteomes" id="UP000663855">
    <property type="component" value="Unassembled WGS sequence"/>
</dbReference>
<feature type="DNA-binding region" description="HMG box" evidence="12">
    <location>
        <begin position="44"/>
        <end position="112"/>
    </location>
</feature>
<keyword evidence="4" id="KW-0221">Differentiation</keyword>
<evidence type="ECO:0000256" key="3">
    <source>
        <dbReference type="ARBA" id="ARBA00019052"/>
    </source>
</evidence>
<evidence type="ECO:0000256" key="6">
    <source>
        <dbReference type="ARBA" id="ARBA00022928"/>
    </source>
</evidence>
<keyword evidence="12" id="KW-0539">Nucleus</keyword>
<comment type="subcellular location">
    <subcellularLocation>
        <location evidence="1">Nucleus speckle</location>
    </subcellularLocation>
</comment>
<dbReference type="EMBL" id="CAJOBI010000336">
    <property type="protein sequence ID" value="CAF3815709.1"/>
    <property type="molecule type" value="Genomic_DNA"/>
</dbReference>
<evidence type="ECO:0000256" key="7">
    <source>
        <dbReference type="ARBA" id="ARBA00023125"/>
    </source>
</evidence>
<dbReference type="GO" id="GO:0016607">
    <property type="term" value="C:nuclear speck"/>
    <property type="evidence" value="ECO:0007669"/>
    <property type="project" value="UniProtKB-SubCell"/>
</dbReference>
<dbReference type="Proteomes" id="UP000676336">
    <property type="component" value="Unassembled WGS sequence"/>
</dbReference>
<evidence type="ECO:0000256" key="10">
    <source>
        <dbReference type="ARBA" id="ARBA00032498"/>
    </source>
</evidence>
<evidence type="ECO:0000313" key="17">
    <source>
        <dbReference type="EMBL" id="CAF2046086.1"/>
    </source>
</evidence>
<dbReference type="Proteomes" id="UP000681967">
    <property type="component" value="Unassembled WGS sequence"/>
</dbReference>
<feature type="compositionally biased region" description="Low complexity" evidence="13">
    <location>
        <begin position="156"/>
        <end position="174"/>
    </location>
</feature>
<keyword evidence="9" id="KW-0804">Transcription</keyword>
<evidence type="ECO:0000313" key="19">
    <source>
        <dbReference type="EMBL" id="CAF3815709.1"/>
    </source>
</evidence>
<reference evidence="16" key="1">
    <citation type="submission" date="2021-02" db="EMBL/GenBank/DDBJ databases">
        <authorList>
            <person name="Nowell W R."/>
        </authorList>
    </citation>
    <scope>NUCLEOTIDE SEQUENCE</scope>
</reference>
<evidence type="ECO:0000256" key="4">
    <source>
        <dbReference type="ARBA" id="ARBA00022782"/>
    </source>
</evidence>
<evidence type="ECO:0000256" key="2">
    <source>
        <dbReference type="ARBA" id="ARBA00005998"/>
    </source>
</evidence>
<keyword evidence="7 12" id="KW-0238">DNA-binding</keyword>
<dbReference type="EMBL" id="CAJNRE010005515">
    <property type="protein sequence ID" value="CAF2046086.1"/>
    <property type="molecule type" value="Genomic_DNA"/>
</dbReference>
<dbReference type="InterPro" id="IPR036910">
    <property type="entry name" value="HMG_box_dom_sf"/>
</dbReference>
<dbReference type="PANTHER" id="PTHR10270">
    <property type="entry name" value="SOX TRANSCRIPTION FACTOR"/>
    <property type="match status" value="1"/>
</dbReference>
<dbReference type="GO" id="GO:0001228">
    <property type="term" value="F:DNA-binding transcription activator activity, RNA polymerase II-specific"/>
    <property type="evidence" value="ECO:0007669"/>
    <property type="project" value="TreeGrafter"/>
</dbReference>
<dbReference type="GO" id="GO:0007548">
    <property type="term" value="P:sex differentiation"/>
    <property type="evidence" value="ECO:0007669"/>
    <property type="project" value="UniProtKB-KW"/>
</dbReference>
<gene>
    <name evidence="18" type="ORF">BYL167_LOCUS3082</name>
    <name evidence="15" type="ORF">CJN711_LOCUS34256</name>
    <name evidence="20" type="ORF">GIL414_LOCUS2090</name>
    <name evidence="16" type="ORF">KQP761_LOCUS34981</name>
    <name evidence="17" type="ORF">MBJ925_LOCUS12161</name>
    <name evidence="19" type="ORF">SMN809_LOCUS1991</name>
</gene>
<evidence type="ECO:0000313" key="18">
    <source>
        <dbReference type="EMBL" id="CAF3802616.1"/>
    </source>
</evidence>
<feature type="compositionally biased region" description="Low complexity" evidence="13">
    <location>
        <begin position="128"/>
        <end position="143"/>
    </location>
</feature>
<feature type="compositionally biased region" description="Basic residues" evidence="13">
    <location>
        <begin position="114"/>
        <end position="123"/>
    </location>
</feature>
<dbReference type="GO" id="GO:0030154">
    <property type="term" value="P:cell differentiation"/>
    <property type="evidence" value="ECO:0007669"/>
    <property type="project" value="UniProtKB-KW"/>
</dbReference>
<sequence>MSSLGNSNTGSNVVLSNIVSSALGQLNWAELEQKQPKPVKPIHVKRPMNAFMVWAQAARKNLTTNLSVVNNAQLSKTLGKLWKSLPQEQRRPFIDEAERIREQHKRDYPEYRYQPKRKLKNARYHPYSTPNTSKSSSSPSSSSANDISVQSDHHPPLTSSPCSSSIEESSTNLSSVIPSFQSQQIYAPKYSQDDDNDESGCTSKENFAPLPYYPESISTNIENTTEYDTMTNGIYSSTTMQSNEHFPYSNMYNSYYQSFPHHVASDYDNTSRFNTNYGLIPYDASYMTYPSTSFVPHATTNFNYINNH</sequence>